<dbReference type="Proteomes" id="UP001062846">
    <property type="component" value="Chromosome 7"/>
</dbReference>
<name>A0ACC0N0I6_RHOML</name>
<gene>
    <name evidence="1" type="ORF">RHMOL_Rhmol07G0104200</name>
</gene>
<accession>A0ACC0N0I6</accession>
<comment type="caution">
    <text evidence="1">The sequence shown here is derived from an EMBL/GenBank/DDBJ whole genome shotgun (WGS) entry which is preliminary data.</text>
</comment>
<dbReference type="EMBL" id="CM046394">
    <property type="protein sequence ID" value="KAI8546272.1"/>
    <property type="molecule type" value="Genomic_DNA"/>
</dbReference>
<evidence type="ECO:0000313" key="2">
    <source>
        <dbReference type="Proteomes" id="UP001062846"/>
    </source>
</evidence>
<sequence>MDTFRFLKYWKTHGVFPVNACSTPRMTITSTIPTAVSHHHPSSTYISPDEDQKTKHETANCTGDDDSDGENERDEFFKFTEPIDLYFKANEESRSSAVKSAMKLRALMWKLKKSKGDGTEKIEFDDSVLTTANQMQRKLMTAELKVKEVTKSEKLTQTPGSLRLVRTPGYQNKEEVTKFEKLAWTPSALRLARTPSYRNEEEATKFEKLAWTPSALRLVRTPSYRNEEEVSKFEKLAWTPSLLRLIRTPGYQKKEEVTKSEKQHVSKESGPNQTRFSSDLVQKYIEKVKPMYIGVSKRYNEKKVRLAAQLRVKSPRETRSRQSPPSKSYTRKSTAEKRRSRQHEMTEAPPQPVVLKNWKQGNLPARLRVGRNHGGKGRSASSGLTQEKRRDDSVLEKEDGIQSAILHCKRSLNGSRDSESSENCLEEPEETGTGDGPEAEVEMRL</sequence>
<protein>
    <submittedName>
        <fullName evidence="1">Uncharacterized protein</fullName>
    </submittedName>
</protein>
<keyword evidence="2" id="KW-1185">Reference proteome</keyword>
<evidence type="ECO:0000313" key="1">
    <source>
        <dbReference type="EMBL" id="KAI8546272.1"/>
    </source>
</evidence>
<reference evidence="1" key="1">
    <citation type="submission" date="2022-02" db="EMBL/GenBank/DDBJ databases">
        <title>Plant Genome Project.</title>
        <authorList>
            <person name="Zhang R.-G."/>
        </authorList>
    </citation>
    <scope>NUCLEOTIDE SEQUENCE</scope>
    <source>
        <strain evidence="1">AT1</strain>
    </source>
</reference>
<organism evidence="1 2">
    <name type="scientific">Rhododendron molle</name>
    <name type="common">Chinese azalea</name>
    <name type="synonym">Azalea mollis</name>
    <dbReference type="NCBI Taxonomy" id="49168"/>
    <lineage>
        <taxon>Eukaryota</taxon>
        <taxon>Viridiplantae</taxon>
        <taxon>Streptophyta</taxon>
        <taxon>Embryophyta</taxon>
        <taxon>Tracheophyta</taxon>
        <taxon>Spermatophyta</taxon>
        <taxon>Magnoliopsida</taxon>
        <taxon>eudicotyledons</taxon>
        <taxon>Gunneridae</taxon>
        <taxon>Pentapetalae</taxon>
        <taxon>asterids</taxon>
        <taxon>Ericales</taxon>
        <taxon>Ericaceae</taxon>
        <taxon>Ericoideae</taxon>
        <taxon>Rhodoreae</taxon>
        <taxon>Rhododendron</taxon>
    </lineage>
</organism>
<proteinExistence type="predicted"/>